<dbReference type="AlphaFoldDB" id="K0TDJ6"/>
<evidence type="ECO:0000256" key="1">
    <source>
        <dbReference type="SAM" id="SignalP"/>
    </source>
</evidence>
<dbReference type="PANTHER" id="PTHR34044:SF1">
    <property type="entry name" value="NUCLEAR PROTEIN"/>
    <property type="match status" value="1"/>
</dbReference>
<keyword evidence="1" id="KW-0732">Signal</keyword>
<dbReference type="EMBL" id="AGNL01002886">
    <property type="protein sequence ID" value="EJK75525.1"/>
    <property type="molecule type" value="Genomic_DNA"/>
</dbReference>
<feature type="chain" id="PRO_5003837902" evidence="1">
    <location>
        <begin position="22"/>
        <end position="298"/>
    </location>
</feature>
<dbReference type="OMA" id="YSRAVSH"/>
<dbReference type="eggNOG" id="ENOG502QRWE">
    <property type="taxonomic scope" value="Eukaryota"/>
</dbReference>
<gene>
    <name evidence="2" type="ORF">THAOC_02750</name>
</gene>
<evidence type="ECO:0000313" key="2">
    <source>
        <dbReference type="EMBL" id="EJK75525.1"/>
    </source>
</evidence>
<dbReference type="OrthoDB" id="38730at2759"/>
<dbReference type="PANTHER" id="PTHR34044">
    <property type="entry name" value="NUCLEAR PROTEIN"/>
    <property type="match status" value="1"/>
</dbReference>
<keyword evidence="3" id="KW-1185">Reference proteome</keyword>
<accession>K0TDJ6</accession>
<feature type="signal peptide" evidence="1">
    <location>
        <begin position="1"/>
        <end position="21"/>
    </location>
</feature>
<protein>
    <submittedName>
        <fullName evidence="2">Uncharacterized protein</fullName>
    </submittedName>
</protein>
<reference evidence="2 3" key="1">
    <citation type="journal article" date="2012" name="Genome Biol.">
        <title>Genome and low-iron response of an oceanic diatom adapted to chronic iron limitation.</title>
        <authorList>
            <person name="Lommer M."/>
            <person name="Specht M."/>
            <person name="Roy A.S."/>
            <person name="Kraemer L."/>
            <person name="Andreson R."/>
            <person name="Gutowska M.A."/>
            <person name="Wolf J."/>
            <person name="Bergner S.V."/>
            <person name="Schilhabel M.B."/>
            <person name="Klostermeier U.C."/>
            <person name="Beiko R.G."/>
            <person name="Rosenstiel P."/>
            <person name="Hippler M."/>
            <person name="Laroche J."/>
        </authorList>
    </citation>
    <scope>NUCLEOTIDE SEQUENCE [LARGE SCALE GENOMIC DNA]</scope>
    <source>
        <strain evidence="2 3">CCMP1005</strain>
    </source>
</reference>
<name>K0TDJ6_THAOC</name>
<dbReference type="Proteomes" id="UP000266841">
    <property type="component" value="Unassembled WGS sequence"/>
</dbReference>
<evidence type="ECO:0000313" key="3">
    <source>
        <dbReference type="Proteomes" id="UP000266841"/>
    </source>
</evidence>
<sequence>MTALLLSLLAAAALLPTKAEAFTPICPDQSRTTATTSLSAANANVATSDVVIGGGRIGSILAEDATLLGREDSISSSIDPAGTGPIYVATRNDVLEGIVDDCPAGRRKDLVFLQNGYLDSFLERKGLLQNTQALLYLSVPAKGADPVDGITSVNPEGLTAATGEWAQAFADKLATLDLKMNVVTPEQYRPAMFEKLIWISTYMLVGTVKDCSSVGQAGNEHKQLVEDVIAELVAAVSAKEGISFTSGTIERLAAYTDVVADFPCGVKYFYDLGDEACPIHNRLLRECAEAGKLSFELP</sequence>
<organism evidence="2 3">
    <name type="scientific">Thalassiosira oceanica</name>
    <name type="common">Marine diatom</name>
    <dbReference type="NCBI Taxonomy" id="159749"/>
    <lineage>
        <taxon>Eukaryota</taxon>
        <taxon>Sar</taxon>
        <taxon>Stramenopiles</taxon>
        <taxon>Ochrophyta</taxon>
        <taxon>Bacillariophyta</taxon>
        <taxon>Coscinodiscophyceae</taxon>
        <taxon>Thalassiosirophycidae</taxon>
        <taxon>Thalassiosirales</taxon>
        <taxon>Thalassiosiraceae</taxon>
        <taxon>Thalassiosira</taxon>
    </lineage>
</organism>
<proteinExistence type="predicted"/>
<comment type="caution">
    <text evidence="2">The sequence shown here is derived from an EMBL/GenBank/DDBJ whole genome shotgun (WGS) entry which is preliminary data.</text>
</comment>